<dbReference type="GO" id="GO:0005198">
    <property type="term" value="F:structural molecule activity"/>
    <property type="evidence" value="ECO:0007669"/>
    <property type="project" value="InterPro"/>
</dbReference>
<evidence type="ECO:0000259" key="1">
    <source>
        <dbReference type="Pfam" id="PF04451"/>
    </source>
</evidence>
<feature type="domain" description="Major capsid protein C-terminal" evidence="1">
    <location>
        <begin position="228"/>
        <end position="443"/>
    </location>
</feature>
<dbReference type="Pfam" id="PF04451">
    <property type="entry name" value="Capsid_NCLDV"/>
    <property type="match status" value="1"/>
</dbReference>
<protein>
    <recommendedName>
        <fullName evidence="4">Major capsid protein N-terminal domain-containing protein</fullName>
    </recommendedName>
</protein>
<dbReference type="InterPro" id="IPR038519">
    <property type="entry name" value="MCP_C_sf"/>
</dbReference>
<organism evidence="3">
    <name type="scientific">viral metagenome</name>
    <dbReference type="NCBI Taxonomy" id="1070528"/>
    <lineage>
        <taxon>unclassified sequences</taxon>
        <taxon>metagenomes</taxon>
        <taxon>organismal metagenomes</taxon>
    </lineage>
</organism>
<dbReference type="AlphaFoldDB" id="A0A6C0EHJ6"/>
<reference evidence="3" key="1">
    <citation type="journal article" date="2020" name="Nature">
        <title>Giant virus diversity and host interactions through global metagenomics.</title>
        <authorList>
            <person name="Schulz F."/>
            <person name="Roux S."/>
            <person name="Paez-Espino D."/>
            <person name="Jungbluth S."/>
            <person name="Walsh D.A."/>
            <person name="Denef V.J."/>
            <person name="McMahon K.D."/>
            <person name="Konstantinidis K.T."/>
            <person name="Eloe-Fadrosh E.A."/>
            <person name="Kyrpides N.C."/>
            <person name="Woyke T."/>
        </authorList>
    </citation>
    <scope>NUCLEOTIDE SEQUENCE</scope>
    <source>
        <strain evidence="3">GVMAG-M-3300001351-8</strain>
    </source>
</reference>
<dbReference type="InterPro" id="IPR031654">
    <property type="entry name" value="Capsid_N"/>
</dbReference>
<evidence type="ECO:0008006" key="4">
    <source>
        <dbReference type="Google" id="ProtNLM"/>
    </source>
</evidence>
<accession>A0A6C0EHJ6</accession>
<evidence type="ECO:0000313" key="3">
    <source>
        <dbReference type="EMBL" id="QHT28644.1"/>
    </source>
</evidence>
<dbReference type="InterPro" id="IPR016112">
    <property type="entry name" value="VP_dsDNA_II"/>
</dbReference>
<proteinExistence type="predicted"/>
<dbReference type="EMBL" id="MN738863">
    <property type="protein sequence ID" value="QHT28644.1"/>
    <property type="molecule type" value="Genomic_DNA"/>
</dbReference>
<feature type="domain" description="Major capsid protein N-terminal" evidence="2">
    <location>
        <begin position="25"/>
        <end position="225"/>
    </location>
</feature>
<dbReference type="Gene3D" id="2.70.9.20">
    <property type="entry name" value="Major capsid protein Vp54"/>
    <property type="match status" value="1"/>
</dbReference>
<dbReference type="Pfam" id="PF16903">
    <property type="entry name" value="Capsid_N"/>
    <property type="match status" value="1"/>
</dbReference>
<name>A0A6C0EHJ6_9ZZZZ</name>
<dbReference type="Gene3D" id="2.70.9.10">
    <property type="entry name" value="Adenovirus Type 2 Hexon, domain 4"/>
    <property type="match status" value="1"/>
</dbReference>
<dbReference type="SUPFAM" id="SSF49749">
    <property type="entry name" value="Group II dsDNA viruses VP"/>
    <property type="match status" value="2"/>
</dbReference>
<sequence>MGLGYFQLTVTNQEDKYLVGNPQFTYFKTSYRRHTNFALENVLLNFSGETYMDNNFGKKLYVNVPKNGDLIHRMYLVIDTNYQGDLLDLKKEIGVSAFSLIEYVEISIGDQVIDKHTGEWLHIFHELFIDSSKNSLLCDMINIHNTTTTKGETKNNKDGLLYIPLIFWFNRNPGLALPLLALNNNDIKINVKFASKNKIDNFPKNNSKSFIINNVKLLTEYIHLDTEEKQLFASNTHNYLIEQIQYSDLNNVPLKEEITDNIEYEKYVHKFKIPFRHPVKELFWCIQDNNVLDLELKEDKQSVGNNLFNYWLQLDSLKRQHQMIEGHITINGKELFEPKSSNYLMSVMKYQYHSGYGYSDLDVDDVVKYTKGSGVYCYSFAIFPEKHQPSGSLNFSALDRVELNLRLRRNKVENTDRITTNQKIIKFYAINYNILKIASGQAGLLF</sequence>
<dbReference type="InterPro" id="IPR007542">
    <property type="entry name" value="MCP_C"/>
</dbReference>
<evidence type="ECO:0000259" key="2">
    <source>
        <dbReference type="Pfam" id="PF16903"/>
    </source>
</evidence>